<accession>A0A143DGZ4</accession>
<dbReference type="EMBL" id="KU096999">
    <property type="protein sequence ID" value="AMW36271.1"/>
    <property type="molecule type" value="Genomic_DNA"/>
</dbReference>
<name>A0A143DGZ4_9VIRU</name>
<protein>
    <submittedName>
        <fullName evidence="1">Uncharacterized protein</fullName>
    </submittedName>
</protein>
<evidence type="ECO:0000313" key="1">
    <source>
        <dbReference type="EMBL" id="AMW36271.1"/>
    </source>
</evidence>
<organism evidence="1">
    <name type="scientific">Abalone herpesvirus Taiwan/2005</name>
    <dbReference type="NCBI Taxonomy" id="1821058"/>
    <lineage>
        <taxon>Viruses</taxon>
        <taxon>Duplodnaviria</taxon>
        <taxon>Heunggongvirae</taxon>
        <taxon>Peploviricota</taxon>
        <taxon>Herviviricetes</taxon>
        <taxon>Herpesvirales</taxon>
    </lineage>
</organism>
<sequence>MHRCKLIVRSPFETEPIISYEIKLGHSIEKGFGFNVEIKNLFKEKRLSVELYHDVVGSEEEVPVYDYRIRVGPKPRRRNMIQRAGYGVIAGQIPVTENKLLLQLKVRRNDGSDNGNLAQIEYEDLLIALPSSEGLKMKERRLESEALSRALKNRCVVCRETNDQLSLLPEMVRAFTTMSSSQDVCDFITRHKYVAEPCSLYDRVSRRVKTLITGEGSHRVDWIQTFCKDFRYFFVEGYEDPEVFLSCLARNDLTDCLRMVPGIPRCINFGHTFYANQFETFVLLLRKLFVMVEMTGKNVNIEFCNSEMPQYDIELVTPNYYSWCGEEDRGNDYSLNCRIPRGVVLTEEHVKTIRQAVDFRAMSFMDRV</sequence>
<proteinExistence type="predicted"/>
<gene>
    <name evidence="1" type="ORF">tc2005_p127</name>
</gene>
<reference evidence="1" key="1">
    <citation type="submission" date="2015-11" db="EMBL/GenBank/DDBJ databases">
        <authorList>
            <person name="Chen M.H."/>
            <person name="Kuo S.T."/>
            <person name="Chang P.H."/>
        </authorList>
    </citation>
    <scope>NUCLEOTIDE SEQUENCE</scope>
    <source>
        <strain evidence="1">Taiwan/2005</strain>
    </source>
</reference>